<organism evidence="3 4">
    <name type="scientific">Pythium oligandrum</name>
    <name type="common">Mycoparasitic fungus</name>
    <dbReference type="NCBI Taxonomy" id="41045"/>
    <lineage>
        <taxon>Eukaryota</taxon>
        <taxon>Sar</taxon>
        <taxon>Stramenopiles</taxon>
        <taxon>Oomycota</taxon>
        <taxon>Peronosporomycetes</taxon>
        <taxon>Pythiales</taxon>
        <taxon>Pythiaceae</taxon>
        <taxon>Pythium</taxon>
    </lineage>
</organism>
<name>A0A8K1CGJ0_PYTOL</name>
<feature type="region of interest" description="Disordered" evidence="1">
    <location>
        <begin position="241"/>
        <end position="394"/>
    </location>
</feature>
<evidence type="ECO:0000256" key="2">
    <source>
        <dbReference type="SAM" id="Phobius"/>
    </source>
</evidence>
<feature type="compositionally biased region" description="Low complexity" evidence="1">
    <location>
        <begin position="60"/>
        <end position="86"/>
    </location>
</feature>
<feature type="compositionally biased region" description="Polar residues" evidence="1">
    <location>
        <begin position="191"/>
        <end position="227"/>
    </location>
</feature>
<feature type="compositionally biased region" description="Low complexity" evidence="1">
    <location>
        <begin position="171"/>
        <end position="189"/>
    </location>
</feature>
<protein>
    <submittedName>
        <fullName evidence="3">Uncharacterized protein</fullName>
    </submittedName>
</protein>
<gene>
    <name evidence="3" type="ORF">Poli38472_009601</name>
</gene>
<reference evidence="3" key="1">
    <citation type="submission" date="2019-03" db="EMBL/GenBank/DDBJ databases">
        <title>Long read genome sequence of the mycoparasitic Pythium oligandrum ATCC 38472 isolated from sugarbeet rhizosphere.</title>
        <authorList>
            <person name="Gaulin E."/>
        </authorList>
    </citation>
    <scope>NUCLEOTIDE SEQUENCE</scope>
    <source>
        <strain evidence="3">ATCC 38472_TT</strain>
    </source>
</reference>
<sequence>MITETLRPRRTPVPTEEPVDDTTTTSSETTDTTEEDPSTEDLSELLPDPEETDGSSDAWSSSENSYQDDSSSGSYYTPEPTTYTPEPIQPTPSPTPDQDVIAASSSSGNSSPAGTVLSVALAVIIVAMIAAFVFKTWKKRKLDAAAKASEDDVFGPPTVSIELPPTAPSDFGQSMYSQSGFGQSGYGPSARQHSSLEQSMFHTTGAVSPTHASAERPTTQSAMFQGPASTTYRLVDQTPSTMASGNLIPMSSVRSTTTRTTTTGFDHGESYLQQQPSSRMHESNSTVNSLHDSTSSDRYALGDGLGRQHQQSQGSVRLQPPVYRESDESPVLSISDLGPPTPPDGNLPSASSTALPPLPPPRQQPPPVPITPEIVDANELSLHRPPPPGLTEDDLKEETVARFTGKSSRSNGSIEFVQVVEIDEHGRPHEFEI</sequence>
<feature type="compositionally biased region" description="Acidic residues" evidence="1">
    <location>
        <begin position="31"/>
        <end position="54"/>
    </location>
</feature>
<evidence type="ECO:0000256" key="1">
    <source>
        <dbReference type="SAM" id="MobiDB-lite"/>
    </source>
</evidence>
<keyword evidence="2" id="KW-1133">Transmembrane helix</keyword>
<feature type="compositionally biased region" description="Low complexity" evidence="1">
    <location>
        <begin position="12"/>
        <end position="30"/>
    </location>
</feature>
<comment type="caution">
    <text evidence="3">The sequence shown here is derived from an EMBL/GenBank/DDBJ whole genome shotgun (WGS) entry which is preliminary data.</text>
</comment>
<keyword evidence="2" id="KW-0812">Transmembrane</keyword>
<feature type="compositionally biased region" description="Polar residues" evidence="1">
    <location>
        <begin position="271"/>
        <end position="297"/>
    </location>
</feature>
<evidence type="ECO:0000313" key="4">
    <source>
        <dbReference type="Proteomes" id="UP000794436"/>
    </source>
</evidence>
<feature type="region of interest" description="Disordered" evidence="1">
    <location>
        <begin position="166"/>
        <end position="227"/>
    </location>
</feature>
<dbReference type="Proteomes" id="UP000794436">
    <property type="component" value="Unassembled WGS sequence"/>
</dbReference>
<keyword evidence="2" id="KW-0472">Membrane</keyword>
<feature type="compositionally biased region" description="Low complexity" evidence="1">
    <location>
        <begin position="104"/>
        <end position="113"/>
    </location>
</feature>
<feature type="region of interest" description="Disordered" evidence="1">
    <location>
        <begin position="1"/>
        <end position="113"/>
    </location>
</feature>
<accession>A0A8K1CGJ0</accession>
<feature type="compositionally biased region" description="Pro residues" evidence="1">
    <location>
        <begin position="356"/>
        <end position="370"/>
    </location>
</feature>
<feature type="transmembrane region" description="Helical" evidence="2">
    <location>
        <begin position="113"/>
        <end position="134"/>
    </location>
</feature>
<proteinExistence type="predicted"/>
<evidence type="ECO:0000313" key="3">
    <source>
        <dbReference type="EMBL" id="TMW62108.1"/>
    </source>
</evidence>
<keyword evidence="4" id="KW-1185">Reference proteome</keyword>
<dbReference type="AlphaFoldDB" id="A0A8K1CGJ0"/>
<dbReference type="EMBL" id="SPLM01000074">
    <property type="protein sequence ID" value="TMW62108.1"/>
    <property type="molecule type" value="Genomic_DNA"/>
</dbReference>